<comment type="caution">
    <text evidence="1">The sequence shown here is derived from an EMBL/GenBank/DDBJ whole genome shotgun (WGS) entry which is preliminary data.</text>
</comment>
<name>A0A0F9UJH3_9ZZZZ</name>
<organism evidence="1">
    <name type="scientific">marine sediment metagenome</name>
    <dbReference type="NCBI Taxonomy" id="412755"/>
    <lineage>
        <taxon>unclassified sequences</taxon>
        <taxon>metagenomes</taxon>
        <taxon>ecological metagenomes</taxon>
    </lineage>
</organism>
<proteinExistence type="predicted"/>
<dbReference type="AlphaFoldDB" id="A0A0F9UJH3"/>
<sequence>MINKAPVDRFTLAHGGVGAVYGLVRFPWWVALTLGVGWELVEIELKKRIPIIFPHASQDTLPNATIDVIAVMIGWVVGRKIRG</sequence>
<evidence type="ECO:0008006" key="2">
    <source>
        <dbReference type="Google" id="ProtNLM"/>
    </source>
</evidence>
<accession>A0A0F9UJH3</accession>
<evidence type="ECO:0000313" key="1">
    <source>
        <dbReference type="EMBL" id="KKN61356.1"/>
    </source>
</evidence>
<dbReference type="EMBL" id="LAZR01000661">
    <property type="protein sequence ID" value="KKN61356.1"/>
    <property type="molecule type" value="Genomic_DNA"/>
</dbReference>
<reference evidence="1" key="1">
    <citation type="journal article" date="2015" name="Nature">
        <title>Complex archaea that bridge the gap between prokaryotes and eukaryotes.</title>
        <authorList>
            <person name="Spang A."/>
            <person name="Saw J.H."/>
            <person name="Jorgensen S.L."/>
            <person name="Zaremba-Niedzwiedzka K."/>
            <person name="Martijn J."/>
            <person name="Lind A.E."/>
            <person name="van Eijk R."/>
            <person name="Schleper C."/>
            <person name="Guy L."/>
            <person name="Ettema T.J."/>
        </authorList>
    </citation>
    <scope>NUCLEOTIDE SEQUENCE</scope>
</reference>
<gene>
    <name evidence="1" type="ORF">LCGC14_0522880</name>
</gene>
<protein>
    <recommendedName>
        <fullName evidence="2">VanZ-like domain-containing protein</fullName>
    </recommendedName>
</protein>